<sequence length="59" mass="6448">MIKSTSNTHQLSKAVSTNDHSTPDSSNNSVNNQILLNPSNFTNSAHSQCSNNKLFEENV</sequence>
<organism evidence="2 3">
    <name type="scientific">Conidiobolus coronatus (strain ATCC 28846 / CBS 209.66 / NRRL 28638)</name>
    <name type="common">Delacroixia coronata</name>
    <dbReference type="NCBI Taxonomy" id="796925"/>
    <lineage>
        <taxon>Eukaryota</taxon>
        <taxon>Fungi</taxon>
        <taxon>Fungi incertae sedis</taxon>
        <taxon>Zoopagomycota</taxon>
        <taxon>Entomophthoromycotina</taxon>
        <taxon>Entomophthoromycetes</taxon>
        <taxon>Entomophthorales</taxon>
        <taxon>Ancylistaceae</taxon>
        <taxon>Conidiobolus</taxon>
    </lineage>
</organism>
<proteinExistence type="predicted"/>
<feature type="compositionally biased region" description="Polar residues" evidence="1">
    <location>
        <begin position="1"/>
        <end position="53"/>
    </location>
</feature>
<dbReference type="Proteomes" id="UP000070444">
    <property type="component" value="Unassembled WGS sequence"/>
</dbReference>
<keyword evidence="3" id="KW-1185">Reference proteome</keyword>
<gene>
    <name evidence="2" type="ORF">CONCODRAFT_12379</name>
</gene>
<accession>A0A137NTB2</accession>
<feature type="region of interest" description="Disordered" evidence="1">
    <location>
        <begin position="1"/>
        <end position="59"/>
    </location>
</feature>
<protein>
    <submittedName>
        <fullName evidence="2">Uncharacterized protein</fullName>
    </submittedName>
</protein>
<dbReference type="EMBL" id="KQ964797">
    <property type="protein sequence ID" value="KXN65918.1"/>
    <property type="molecule type" value="Genomic_DNA"/>
</dbReference>
<evidence type="ECO:0000313" key="3">
    <source>
        <dbReference type="Proteomes" id="UP000070444"/>
    </source>
</evidence>
<reference evidence="2 3" key="1">
    <citation type="journal article" date="2015" name="Genome Biol. Evol.">
        <title>Phylogenomic analyses indicate that early fungi evolved digesting cell walls of algal ancestors of land plants.</title>
        <authorList>
            <person name="Chang Y."/>
            <person name="Wang S."/>
            <person name="Sekimoto S."/>
            <person name="Aerts A.L."/>
            <person name="Choi C."/>
            <person name="Clum A."/>
            <person name="LaButti K.M."/>
            <person name="Lindquist E.A."/>
            <person name="Yee Ngan C."/>
            <person name="Ohm R.A."/>
            <person name="Salamov A.A."/>
            <person name="Grigoriev I.V."/>
            <person name="Spatafora J.W."/>
            <person name="Berbee M.L."/>
        </authorList>
    </citation>
    <scope>NUCLEOTIDE SEQUENCE [LARGE SCALE GENOMIC DNA]</scope>
    <source>
        <strain evidence="2 3">NRRL 28638</strain>
    </source>
</reference>
<name>A0A137NTB2_CONC2</name>
<evidence type="ECO:0000256" key="1">
    <source>
        <dbReference type="SAM" id="MobiDB-lite"/>
    </source>
</evidence>
<evidence type="ECO:0000313" key="2">
    <source>
        <dbReference type="EMBL" id="KXN65918.1"/>
    </source>
</evidence>
<dbReference type="AlphaFoldDB" id="A0A137NTB2"/>